<evidence type="ECO:0000256" key="2">
    <source>
        <dbReference type="ARBA" id="ARBA00006434"/>
    </source>
</evidence>
<feature type="transmembrane region" description="Helical" evidence="8">
    <location>
        <begin position="316"/>
        <end position="342"/>
    </location>
</feature>
<feature type="transmembrane region" description="Helical" evidence="8">
    <location>
        <begin position="39"/>
        <end position="66"/>
    </location>
</feature>
<dbReference type="CDD" id="cd11474">
    <property type="entry name" value="SLC5sbd_CHT"/>
    <property type="match status" value="1"/>
</dbReference>
<dbReference type="InterPro" id="IPR001734">
    <property type="entry name" value="Na/solute_symporter"/>
</dbReference>
<organism evidence="9 10">
    <name type="scientific">Nitrosomonas halophila</name>
    <dbReference type="NCBI Taxonomy" id="44576"/>
    <lineage>
        <taxon>Bacteria</taxon>
        <taxon>Pseudomonadati</taxon>
        <taxon>Pseudomonadota</taxon>
        <taxon>Betaproteobacteria</taxon>
        <taxon>Nitrosomonadales</taxon>
        <taxon>Nitrosomonadaceae</taxon>
        <taxon>Nitrosomonas</taxon>
    </lineage>
</organism>
<evidence type="ECO:0000256" key="5">
    <source>
        <dbReference type="ARBA" id="ARBA00022989"/>
    </source>
</evidence>
<feature type="transmembrane region" description="Helical" evidence="8">
    <location>
        <begin position="363"/>
        <end position="383"/>
    </location>
</feature>
<dbReference type="Proteomes" id="UP000198640">
    <property type="component" value="Unassembled WGS sequence"/>
</dbReference>
<dbReference type="EMBL" id="FNOY01000041">
    <property type="protein sequence ID" value="SDY52630.1"/>
    <property type="molecule type" value="Genomic_DNA"/>
</dbReference>
<evidence type="ECO:0000256" key="1">
    <source>
        <dbReference type="ARBA" id="ARBA00004141"/>
    </source>
</evidence>
<dbReference type="GO" id="GO:0005886">
    <property type="term" value="C:plasma membrane"/>
    <property type="evidence" value="ECO:0007669"/>
    <property type="project" value="TreeGrafter"/>
</dbReference>
<keyword evidence="3" id="KW-0813">Transport</keyword>
<keyword evidence="6 8" id="KW-0472">Membrane</keyword>
<dbReference type="PANTHER" id="PTHR48086:SF7">
    <property type="entry name" value="SODIUM-SOLUTE SYMPORTER-RELATED"/>
    <property type="match status" value="1"/>
</dbReference>
<dbReference type="Gene3D" id="1.20.1730.10">
    <property type="entry name" value="Sodium/glucose cotransporter"/>
    <property type="match status" value="1"/>
</dbReference>
<feature type="transmembrane region" description="Helical" evidence="8">
    <location>
        <begin position="445"/>
        <end position="465"/>
    </location>
</feature>
<feature type="transmembrane region" description="Helical" evidence="8">
    <location>
        <begin position="148"/>
        <end position="168"/>
    </location>
</feature>
<dbReference type="RefSeq" id="WP_090414705.1">
    <property type="nucleotide sequence ID" value="NZ_FNOY01000041.1"/>
</dbReference>
<evidence type="ECO:0000313" key="9">
    <source>
        <dbReference type="EMBL" id="SDY52630.1"/>
    </source>
</evidence>
<feature type="transmembrane region" description="Helical" evidence="8">
    <location>
        <begin position="180"/>
        <end position="198"/>
    </location>
</feature>
<dbReference type="STRING" id="44576.SAMN05421881_10412"/>
<feature type="transmembrane region" description="Helical" evidence="8">
    <location>
        <begin position="6"/>
        <end position="27"/>
    </location>
</feature>
<reference evidence="9 10" key="1">
    <citation type="submission" date="2016-10" db="EMBL/GenBank/DDBJ databases">
        <authorList>
            <person name="de Groot N.N."/>
        </authorList>
    </citation>
    <scope>NUCLEOTIDE SEQUENCE [LARGE SCALE GENOMIC DNA]</scope>
    <source>
        <strain evidence="9 10">Nm1</strain>
    </source>
</reference>
<dbReference type="OrthoDB" id="9789704at2"/>
<dbReference type="PANTHER" id="PTHR48086">
    <property type="entry name" value="SODIUM/PROLINE SYMPORTER-RELATED"/>
    <property type="match status" value="1"/>
</dbReference>
<evidence type="ECO:0000256" key="3">
    <source>
        <dbReference type="ARBA" id="ARBA00022448"/>
    </source>
</evidence>
<evidence type="ECO:0000256" key="6">
    <source>
        <dbReference type="ARBA" id="ARBA00023136"/>
    </source>
</evidence>
<dbReference type="Pfam" id="PF00474">
    <property type="entry name" value="SSF"/>
    <property type="match status" value="1"/>
</dbReference>
<feature type="transmembrane region" description="Helical" evidence="8">
    <location>
        <begin position="228"/>
        <end position="244"/>
    </location>
</feature>
<dbReference type="GO" id="GO:0022857">
    <property type="term" value="F:transmembrane transporter activity"/>
    <property type="evidence" value="ECO:0007669"/>
    <property type="project" value="InterPro"/>
</dbReference>
<proteinExistence type="inferred from homology"/>
<accession>A0A1H3KKS4</accession>
<feature type="transmembrane region" description="Helical" evidence="8">
    <location>
        <begin position="265"/>
        <end position="289"/>
    </location>
</feature>
<evidence type="ECO:0000256" key="4">
    <source>
        <dbReference type="ARBA" id="ARBA00022692"/>
    </source>
</evidence>
<keyword evidence="5 8" id="KW-1133">Transmembrane helix</keyword>
<feature type="transmembrane region" description="Helical" evidence="8">
    <location>
        <begin position="78"/>
        <end position="96"/>
    </location>
</feature>
<evidence type="ECO:0000256" key="8">
    <source>
        <dbReference type="SAM" id="Phobius"/>
    </source>
</evidence>
<dbReference type="InterPro" id="IPR038377">
    <property type="entry name" value="Na/Glc_symporter_sf"/>
</dbReference>
<dbReference type="PROSITE" id="PS50283">
    <property type="entry name" value="NA_SOLUT_SYMP_3"/>
    <property type="match status" value="1"/>
</dbReference>
<name>A0A1H3KKS4_9PROT</name>
<keyword evidence="10" id="KW-1185">Reference proteome</keyword>
<comment type="subcellular location">
    <subcellularLocation>
        <location evidence="1">Membrane</location>
        <topology evidence="1">Multi-pass membrane protein</topology>
    </subcellularLocation>
</comment>
<dbReference type="AlphaFoldDB" id="A0A1H3KKS4"/>
<gene>
    <name evidence="9" type="ORF">SAMN05421881_10412</name>
</gene>
<protein>
    <submittedName>
        <fullName evidence="9">Transporter, SSS family</fullName>
    </submittedName>
</protein>
<feature type="transmembrane region" description="Helical" evidence="8">
    <location>
        <begin position="389"/>
        <end position="414"/>
    </location>
</feature>
<feature type="transmembrane region" description="Helical" evidence="8">
    <location>
        <begin position="421"/>
        <end position="439"/>
    </location>
</feature>
<sequence length="481" mass="52367">MSTLLLFVILYIAGSIIVGIIASLRVHTSKDFVLAGRTLPLYVVTATVFATWFGSETVLGVSSTFITEGLRGIVSDPFGASLCLIFVGLFFAAKLYRMDLLTIGDYFRQRYDSRAEVLVAGAIVFSYLGWLSAQIVVIGLVFNVVTAGAISMQLGIIIGAAVVVFYTLWGGMFAVAWTNFVQMLVILVGLFYIVFIVADKAGGVGTVVAHAHAAGHFEFWPQWDTREVLWFIGALVTVMLGSIPQQDVFQRVMSSRTEKIAVRGAVLGGSFYFVFAFVPIFLAYSAFLIDPELVSSLMQVDHQLILPTLIMNHTPLFAQVLFFGALLSAVMSTASGTLLAPSVTFTENILKKLIRHELTDHQFLWSMRAVVGFFAIAVTIFSLNTHSTIYQLVVGAYKVTLVTAFIPLVAGLYWSRATRQGALFSILGGLFIWLAFEAFNPEGLLPPQLAGLIASALGMLAGSLLPQWYGRGTRTENPTTA</sequence>
<dbReference type="InterPro" id="IPR050277">
    <property type="entry name" value="Sodium:Solute_Symporter"/>
</dbReference>
<evidence type="ECO:0000313" key="10">
    <source>
        <dbReference type="Proteomes" id="UP000198640"/>
    </source>
</evidence>
<feature type="transmembrane region" description="Helical" evidence="8">
    <location>
        <begin position="117"/>
        <end position="142"/>
    </location>
</feature>
<comment type="similarity">
    <text evidence="2 7">Belongs to the sodium:solute symporter (SSF) (TC 2.A.21) family.</text>
</comment>
<keyword evidence="4 8" id="KW-0812">Transmembrane</keyword>
<evidence type="ECO:0000256" key="7">
    <source>
        <dbReference type="RuleBase" id="RU362091"/>
    </source>
</evidence>